<evidence type="ECO:0008006" key="4">
    <source>
        <dbReference type="Google" id="ProtNLM"/>
    </source>
</evidence>
<evidence type="ECO:0000313" key="2">
    <source>
        <dbReference type="EMBL" id="PIP91950.1"/>
    </source>
</evidence>
<proteinExistence type="predicted"/>
<evidence type="ECO:0000256" key="1">
    <source>
        <dbReference type="SAM" id="SignalP"/>
    </source>
</evidence>
<dbReference type="Proteomes" id="UP000229241">
    <property type="component" value="Unassembled WGS sequence"/>
</dbReference>
<name>A0A2H0EDQ9_9BACT</name>
<organism evidence="2 3">
    <name type="scientific">Candidatus Wolfebacteria bacterium CG18_big_fil_WC_8_21_14_2_50_39_7</name>
    <dbReference type="NCBI Taxonomy" id="1975071"/>
    <lineage>
        <taxon>Bacteria</taxon>
        <taxon>Candidatus Wolfeibacteriota</taxon>
    </lineage>
</organism>
<protein>
    <recommendedName>
        <fullName evidence="4">Lipocalin-like domain-containing protein</fullName>
    </recommendedName>
</protein>
<dbReference type="AlphaFoldDB" id="A0A2H0EDQ9"/>
<sequence>MRKWSILIVLLVIGLFAICNFANADEHLWGKWKGENKEGSIVYTFEPGGRGTVHAIYRSGNPSEQREVVFQFFYVIDRKVTASSSIDSFREYLVKVWFPSQDLTGTMKILFRKDGKSIEVSEQDGARKLVLTRIGDFSMSYNHY</sequence>
<accession>A0A2H0EDQ9</accession>
<gene>
    <name evidence="2" type="ORF">COW77_02685</name>
</gene>
<keyword evidence="1" id="KW-0732">Signal</keyword>
<reference evidence="2 3" key="1">
    <citation type="submission" date="2017-09" db="EMBL/GenBank/DDBJ databases">
        <title>Depth-based differentiation of microbial function through sediment-hosted aquifers and enrichment of novel symbionts in the deep terrestrial subsurface.</title>
        <authorList>
            <person name="Probst A.J."/>
            <person name="Ladd B."/>
            <person name="Jarett J.K."/>
            <person name="Geller-Mcgrath D.E."/>
            <person name="Sieber C.M."/>
            <person name="Emerson J.B."/>
            <person name="Anantharaman K."/>
            <person name="Thomas B.C."/>
            <person name="Malmstrom R."/>
            <person name="Stieglmeier M."/>
            <person name="Klingl A."/>
            <person name="Woyke T."/>
            <person name="Ryan C.M."/>
            <person name="Banfield J.F."/>
        </authorList>
    </citation>
    <scope>NUCLEOTIDE SEQUENCE [LARGE SCALE GENOMIC DNA]</scope>
    <source>
        <strain evidence="2">CG18_big_fil_WC_8_21_14_2_50_39_7</strain>
    </source>
</reference>
<feature type="chain" id="PRO_5013795933" description="Lipocalin-like domain-containing protein" evidence="1">
    <location>
        <begin position="25"/>
        <end position="144"/>
    </location>
</feature>
<evidence type="ECO:0000313" key="3">
    <source>
        <dbReference type="Proteomes" id="UP000229241"/>
    </source>
</evidence>
<dbReference type="EMBL" id="PCTX01000078">
    <property type="protein sequence ID" value="PIP91950.1"/>
    <property type="molecule type" value="Genomic_DNA"/>
</dbReference>
<comment type="caution">
    <text evidence="2">The sequence shown here is derived from an EMBL/GenBank/DDBJ whole genome shotgun (WGS) entry which is preliminary data.</text>
</comment>
<feature type="signal peptide" evidence="1">
    <location>
        <begin position="1"/>
        <end position="24"/>
    </location>
</feature>